<protein>
    <submittedName>
        <fullName evidence="1">Uncharacterized protein</fullName>
    </submittedName>
</protein>
<evidence type="ECO:0000313" key="2">
    <source>
        <dbReference type="Proteomes" id="UP000006729"/>
    </source>
</evidence>
<dbReference type="EMBL" id="CM009299">
    <property type="protein sequence ID" value="PNT15883.1"/>
    <property type="molecule type" value="Genomic_DNA"/>
</dbReference>
<dbReference type="InterPro" id="IPR001461">
    <property type="entry name" value="Aspartic_peptidase_A1"/>
</dbReference>
<dbReference type="PANTHER" id="PTHR47965:SF46">
    <property type="entry name" value="BASIC 7S GLOBULIN-LIKE"/>
    <property type="match status" value="1"/>
</dbReference>
<organism evidence="1 2">
    <name type="scientific">Populus trichocarpa</name>
    <name type="common">Western balsam poplar</name>
    <name type="synonym">Populus balsamifera subsp. trichocarpa</name>
    <dbReference type="NCBI Taxonomy" id="3694"/>
    <lineage>
        <taxon>Eukaryota</taxon>
        <taxon>Viridiplantae</taxon>
        <taxon>Streptophyta</taxon>
        <taxon>Embryophyta</taxon>
        <taxon>Tracheophyta</taxon>
        <taxon>Spermatophyta</taxon>
        <taxon>Magnoliopsida</taxon>
        <taxon>eudicotyledons</taxon>
        <taxon>Gunneridae</taxon>
        <taxon>Pentapetalae</taxon>
        <taxon>rosids</taxon>
        <taxon>fabids</taxon>
        <taxon>Malpighiales</taxon>
        <taxon>Salicaceae</taxon>
        <taxon>Saliceae</taxon>
        <taxon>Populus</taxon>
    </lineage>
</organism>
<keyword evidence="2" id="KW-1185">Reference proteome</keyword>
<sequence length="110" mass="11795">MEWLTCCLQPQFFSPTRGAQGTLGLGKIRIAVPSQLASNSGLERKSATCLASSNGLTLLGNEPSYDSVLGTEISRSLIYTPLVTSPDARGSSQEYFINVKSIKINGKRLS</sequence>
<dbReference type="InterPro" id="IPR021109">
    <property type="entry name" value="Peptidase_aspartic_dom_sf"/>
</dbReference>
<evidence type="ECO:0000313" key="1">
    <source>
        <dbReference type="EMBL" id="PNT15883.1"/>
    </source>
</evidence>
<dbReference type="InParanoid" id="A0A2K1YS83"/>
<proteinExistence type="predicted"/>
<reference evidence="1 2" key="1">
    <citation type="journal article" date="2006" name="Science">
        <title>The genome of black cottonwood, Populus trichocarpa (Torr. &amp; Gray).</title>
        <authorList>
            <person name="Tuskan G.A."/>
            <person name="Difazio S."/>
            <person name="Jansson S."/>
            <person name="Bohlmann J."/>
            <person name="Grigoriev I."/>
            <person name="Hellsten U."/>
            <person name="Putnam N."/>
            <person name="Ralph S."/>
            <person name="Rombauts S."/>
            <person name="Salamov A."/>
            <person name="Schein J."/>
            <person name="Sterck L."/>
            <person name="Aerts A."/>
            <person name="Bhalerao R.R."/>
            <person name="Bhalerao R.P."/>
            <person name="Blaudez D."/>
            <person name="Boerjan W."/>
            <person name="Brun A."/>
            <person name="Brunner A."/>
            <person name="Busov V."/>
            <person name="Campbell M."/>
            <person name="Carlson J."/>
            <person name="Chalot M."/>
            <person name="Chapman J."/>
            <person name="Chen G.L."/>
            <person name="Cooper D."/>
            <person name="Coutinho P.M."/>
            <person name="Couturier J."/>
            <person name="Covert S."/>
            <person name="Cronk Q."/>
            <person name="Cunningham R."/>
            <person name="Davis J."/>
            <person name="Degroeve S."/>
            <person name="Dejardin A."/>
            <person name="Depamphilis C."/>
            <person name="Detter J."/>
            <person name="Dirks B."/>
            <person name="Dubchak I."/>
            <person name="Duplessis S."/>
            <person name="Ehlting J."/>
            <person name="Ellis B."/>
            <person name="Gendler K."/>
            <person name="Goodstein D."/>
            <person name="Gribskov M."/>
            <person name="Grimwood J."/>
            <person name="Groover A."/>
            <person name="Gunter L."/>
            <person name="Hamberger B."/>
            <person name="Heinze B."/>
            <person name="Helariutta Y."/>
            <person name="Henrissat B."/>
            <person name="Holligan D."/>
            <person name="Holt R."/>
            <person name="Huang W."/>
            <person name="Islam-Faridi N."/>
            <person name="Jones S."/>
            <person name="Jones-Rhoades M."/>
            <person name="Jorgensen R."/>
            <person name="Joshi C."/>
            <person name="Kangasjarvi J."/>
            <person name="Karlsson J."/>
            <person name="Kelleher C."/>
            <person name="Kirkpatrick R."/>
            <person name="Kirst M."/>
            <person name="Kohler A."/>
            <person name="Kalluri U."/>
            <person name="Larimer F."/>
            <person name="Leebens-Mack J."/>
            <person name="Leple J.C."/>
            <person name="Locascio P."/>
            <person name="Lou Y."/>
            <person name="Lucas S."/>
            <person name="Martin F."/>
            <person name="Montanini B."/>
            <person name="Napoli C."/>
            <person name="Nelson D.R."/>
            <person name="Nelson C."/>
            <person name="Nieminen K."/>
            <person name="Nilsson O."/>
            <person name="Pereda V."/>
            <person name="Peter G."/>
            <person name="Philippe R."/>
            <person name="Pilate G."/>
            <person name="Poliakov A."/>
            <person name="Razumovskaya J."/>
            <person name="Richardson P."/>
            <person name="Rinaldi C."/>
            <person name="Ritland K."/>
            <person name="Rouze P."/>
            <person name="Ryaboy D."/>
            <person name="Schmutz J."/>
            <person name="Schrader J."/>
            <person name="Segerman B."/>
            <person name="Shin H."/>
            <person name="Siddiqui A."/>
            <person name="Sterky F."/>
            <person name="Terry A."/>
            <person name="Tsai C.J."/>
            <person name="Uberbacher E."/>
            <person name="Unneberg P."/>
            <person name="Vahala J."/>
            <person name="Wall K."/>
            <person name="Wessler S."/>
            <person name="Yang G."/>
            <person name="Yin T."/>
            <person name="Douglas C."/>
            <person name="Marra M."/>
            <person name="Sandberg G."/>
            <person name="Van de Peer Y."/>
            <person name="Rokhsar D."/>
        </authorList>
    </citation>
    <scope>NUCLEOTIDE SEQUENCE [LARGE SCALE GENOMIC DNA]</scope>
    <source>
        <strain evidence="2">cv. Nisqually</strain>
    </source>
</reference>
<dbReference type="Gene3D" id="2.40.70.10">
    <property type="entry name" value="Acid Proteases"/>
    <property type="match status" value="2"/>
</dbReference>
<dbReference type="PANTHER" id="PTHR47965">
    <property type="entry name" value="ASPARTYL PROTEASE-RELATED"/>
    <property type="match status" value="1"/>
</dbReference>
<dbReference type="GO" id="GO:0006508">
    <property type="term" value="P:proteolysis"/>
    <property type="evidence" value="ECO:0007669"/>
    <property type="project" value="InterPro"/>
</dbReference>
<dbReference type="GO" id="GO:0004190">
    <property type="term" value="F:aspartic-type endopeptidase activity"/>
    <property type="evidence" value="ECO:0007669"/>
    <property type="project" value="InterPro"/>
</dbReference>
<dbReference type="Proteomes" id="UP000006729">
    <property type="component" value="Chromosome 10"/>
</dbReference>
<dbReference type="STRING" id="3694.A0A2K1YS83"/>
<name>A0A2K1YS83_POPTR</name>
<dbReference type="SUPFAM" id="SSF50630">
    <property type="entry name" value="Acid proteases"/>
    <property type="match status" value="1"/>
</dbReference>
<accession>A0A2K1YS83</accession>
<gene>
    <name evidence="1" type="ORF">POPTR_010G110600</name>
</gene>
<dbReference type="AlphaFoldDB" id="A0A2K1YS83"/>